<dbReference type="Proteomes" id="UP000640583">
    <property type="component" value="Unassembled WGS sequence"/>
</dbReference>
<dbReference type="SUPFAM" id="SSF46894">
    <property type="entry name" value="C-terminal effector domain of the bipartite response regulators"/>
    <property type="match status" value="1"/>
</dbReference>
<dbReference type="GO" id="GO:0006355">
    <property type="term" value="P:regulation of DNA-templated transcription"/>
    <property type="evidence" value="ECO:0007669"/>
    <property type="project" value="InterPro"/>
</dbReference>
<gene>
    <name evidence="2" type="ORF">H1D41_06785</name>
</gene>
<reference evidence="2" key="1">
    <citation type="submission" date="2020-10" db="EMBL/GenBank/DDBJ databases">
        <title>Paenihalocynthiibacter styelae gen. nov., sp. nov., isolated from stalked sea squirt Styela clava.</title>
        <authorList>
            <person name="Kim Y.-O."/>
            <person name="Yoon J.-H."/>
        </authorList>
    </citation>
    <scope>NUCLEOTIDE SEQUENCE</scope>
    <source>
        <strain evidence="2">MYP1-1</strain>
    </source>
</reference>
<dbReference type="InterPro" id="IPR000792">
    <property type="entry name" value="Tscrpt_reg_LuxR_C"/>
</dbReference>
<dbReference type="GO" id="GO:0003677">
    <property type="term" value="F:DNA binding"/>
    <property type="evidence" value="ECO:0007669"/>
    <property type="project" value="InterPro"/>
</dbReference>
<evidence type="ECO:0000313" key="3">
    <source>
        <dbReference type="Proteomes" id="UP000640583"/>
    </source>
</evidence>
<name>A0A8J7ICY1_9RHOB</name>
<evidence type="ECO:0000259" key="1">
    <source>
        <dbReference type="PROSITE" id="PS50043"/>
    </source>
</evidence>
<dbReference type="RefSeq" id="WP_228848182.1">
    <property type="nucleotide sequence ID" value="NZ_JADCKQ010000004.1"/>
</dbReference>
<accession>A0A8J7ICY1</accession>
<keyword evidence="3" id="KW-1185">Reference proteome</keyword>
<feature type="domain" description="HTH luxR-type" evidence="1">
    <location>
        <begin position="202"/>
        <end position="267"/>
    </location>
</feature>
<dbReference type="EMBL" id="JADCKQ010000004">
    <property type="protein sequence ID" value="MBI1493334.1"/>
    <property type="molecule type" value="Genomic_DNA"/>
</dbReference>
<evidence type="ECO:0000313" key="2">
    <source>
        <dbReference type="EMBL" id="MBI1493334.1"/>
    </source>
</evidence>
<comment type="caution">
    <text evidence="2">The sequence shown here is derived from an EMBL/GenBank/DDBJ whole genome shotgun (WGS) entry which is preliminary data.</text>
</comment>
<protein>
    <submittedName>
        <fullName evidence="2">Helix-turn-helix transcriptional regulator</fullName>
    </submittedName>
</protein>
<dbReference type="Gene3D" id="3.40.50.1820">
    <property type="entry name" value="alpha/beta hydrolase"/>
    <property type="match status" value="1"/>
</dbReference>
<dbReference type="AlphaFoldDB" id="A0A8J7ICY1"/>
<dbReference type="InterPro" id="IPR036388">
    <property type="entry name" value="WH-like_DNA-bd_sf"/>
</dbReference>
<dbReference type="Gene3D" id="1.10.10.10">
    <property type="entry name" value="Winged helix-like DNA-binding domain superfamily/Winged helix DNA-binding domain"/>
    <property type="match status" value="1"/>
</dbReference>
<dbReference type="SMART" id="SM00421">
    <property type="entry name" value="HTH_LUXR"/>
    <property type="match status" value="1"/>
</dbReference>
<proteinExistence type="predicted"/>
<sequence>MSKTKNGTAAPPEGGRDVLIDRLYEVAMDPGRASEMLEQWNTLVNPLRATADQQKIVLLNDSAMEEHIARADRFLERYANTLEPPNERQTLIEYFDMAAAFLIESDLTVSTANSGAQASLGVTEGAPAAALPVDQDDLPNLLKQMRNMLAGRGSNISLFRVRSSDLGHFIVFHIRRRTLQDGAQCLVVATSELAWPPAFDGILTEAFNFTQTEVEIVRMLIECCSIKDIAEQRGRSVDTIRAQIKSILAKTETRSQVELIRLILSMMDMTGFAVTGQQTTEAWSRGYTGNPDASGAAKLHTINTPDGRRLDYLTWGDPSGTPVIHLHVEIGMSRWPKSGEQAARKAGIRIITPIRAGYGNSSPLPDKTDFTRGVVDDIVHVLKAESIEKCHVVSLCADVRFAAHIEKYYPGVMQSLIAVAGTPPPDSPGEYDHMDLWQRFLLVCARYTPHLLTFTVKTGFLMARKYGQRKFLEHVYHRSPADKEQFNDPEIWEAVTTGIQICLSDTHSAHKAFTRTISEEIKGWHAEFCALEGKLPVHFINGTLDGQATMEIIEPFFRDHPWVSYELIEGAGQLLIYSHWDKVLKKIGQFR</sequence>
<dbReference type="PROSITE" id="PS50043">
    <property type="entry name" value="HTH_LUXR_2"/>
    <property type="match status" value="1"/>
</dbReference>
<dbReference type="InterPro" id="IPR029058">
    <property type="entry name" value="AB_hydrolase_fold"/>
</dbReference>
<organism evidence="2 3">
    <name type="scientific">Halocynthiibacter styelae</name>
    <dbReference type="NCBI Taxonomy" id="2761955"/>
    <lineage>
        <taxon>Bacteria</taxon>
        <taxon>Pseudomonadati</taxon>
        <taxon>Pseudomonadota</taxon>
        <taxon>Alphaproteobacteria</taxon>
        <taxon>Rhodobacterales</taxon>
        <taxon>Paracoccaceae</taxon>
        <taxon>Halocynthiibacter</taxon>
    </lineage>
</organism>
<dbReference type="SUPFAM" id="SSF53474">
    <property type="entry name" value="alpha/beta-Hydrolases"/>
    <property type="match status" value="1"/>
</dbReference>
<dbReference type="InterPro" id="IPR016032">
    <property type="entry name" value="Sig_transdc_resp-reg_C-effctor"/>
</dbReference>